<evidence type="ECO:0000256" key="1">
    <source>
        <dbReference type="ARBA" id="ARBA00004127"/>
    </source>
</evidence>
<dbReference type="InterPro" id="IPR003807">
    <property type="entry name" value="DUF202"/>
</dbReference>
<feature type="transmembrane region" description="Helical" evidence="5">
    <location>
        <begin position="59"/>
        <end position="79"/>
    </location>
</feature>
<evidence type="ECO:0000313" key="7">
    <source>
        <dbReference type="EMBL" id="CAH0528800.1"/>
    </source>
</evidence>
<proteinExistence type="predicted"/>
<dbReference type="EMBL" id="CAKLCM010000003">
    <property type="protein sequence ID" value="CAH0528800.1"/>
    <property type="molecule type" value="Genomic_DNA"/>
</dbReference>
<keyword evidence="8" id="KW-1185">Reference proteome</keyword>
<comment type="caution">
    <text evidence="7">The sequence shown here is derived from an EMBL/GenBank/DDBJ whole genome shotgun (WGS) entry which is preliminary data.</text>
</comment>
<sequence length="121" mass="13772">MKKLSPKKTSWREQGIAPDYRFSLANERTYLAWIRTSLALLAGAIALDQLTPDLANPLVRLLISCFLCFCSGIVAIYAYRRWSRNEQAMRLNQELQYTSNMKIISSTILVLTFIIALAITL</sequence>
<feature type="domain" description="DUF202" evidence="6">
    <location>
        <begin position="21"/>
        <end position="87"/>
    </location>
</feature>
<accession>A0ABM8ZKK7</accession>
<organism evidence="7 8">
    <name type="scientific">Vibrio hippocampi</name>
    <dbReference type="NCBI Taxonomy" id="654686"/>
    <lineage>
        <taxon>Bacteria</taxon>
        <taxon>Pseudomonadati</taxon>
        <taxon>Pseudomonadota</taxon>
        <taxon>Gammaproteobacteria</taxon>
        <taxon>Vibrionales</taxon>
        <taxon>Vibrionaceae</taxon>
        <taxon>Vibrio</taxon>
    </lineage>
</organism>
<evidence type="ECO:0000256" key="3">
    <source>
        <dbReference type="ARBA" id="ARBA00022989"/>
    </source>
</evidence>
<evidence type="ECO:0000256" key="4">
    <source>
        <dbReference type="ARBA" id="ARBA00023136"/>
    </source>
</evidence>
<keyword evidence="2 5" id="KW-0812">Transmembrane</keyword>
<keyword evidence="4 5" id="KW-0472">Membrane</keyword>
<dbReference type="RefSeq" id="WP_237485702.1">
    <property type="nucleotide sequence ID" value="NZ_CAKLCM010000003.1"/>
</dbReference>
<gene>
    <name evidence="7" type="primary">yidH</name>
    <name evidence="7" type="ORF">VHP8226_02827</name>
</gene>
<keyword evidence="3 5" id="KW-1133">Transmembrane helix</keyword>
<reference evidence="7" key="1">
    <citation type="submission" date="2021-12" db="EMBL/GenBank/DDBJ databases">
        <authorList>
            <person name="Rodrigo-Torres L."/>
            <person name="Arahal R. D."/>
            <person name="Lucena T."/>
        </authorList>
    </citation>
    <scope>NUCLEOTIDE SEQUENCE</scope>
    <source>
        <strain evidence="7">CECT 8226</strain>
    </source>
</reference>
<comment type="subcellular location">
    <subcellularLocation>
        <location evidence="1">Endomembrane system</location>
        <topology evidence="1">Multi-pass membrane protein</topology>
    </subcellularLocation>
</comment>
<evidence type="ECO:0000313" key="8">
    <source>
        <dbReference type="Proteomes" id="UP000838160"/>
    </source>
</evidence>
<name>A0ABM8ZKK7_9VIBR</name>
<dbReference type="Pfam" id="PF02656">
    <property type="entry name" value="DUF202"/>
    <property type="match status" value="1"/>
</dbReference>
<evidence type="ECO:0000256" key="5">
    <source>
        <dbReference type="SAM" id="Phobius"/>
    </source>
</evidence>
<evidence type="ECO:0000256" key="2">
    <source>
        <dbReference type="ARBA" id="ARBA00022692"/>
    </source>
</evidence>
<evidence type="ECO:0000259" key="6">
    <source>
        <dbReference type="Pfam" id="PF02656"/>
    </source>
</evidence>
<feature type="transmembrane region" description="Helical" evidence="5">
    <location>
        <begin position="30"/>
        <end position="47"/>
    </location>
</feature>
<protein>
    <submittedName>
        <fullName evidence="7">Inner membrane protein YidH</fullName>
    </submittedName>
</protein>
<dbReference type="Proteomes" id="UP000838160">
    <property type="component" value="Unassembled WGS sequence"/>
</dbReference>
<feature type="transmembrane region" description="Helical" evidence="5">
    <location>
        <begin position="100"/>
        <end position="119"/>
    </location>
</feature>